<proteinExistence type="predicted"/>
<organism evidence="2 3">
    <name type="scientific">Peronospora matthiolae</name>
    <dbReference type="NCBI Taxonomy" id="2874970"/>
    <lineage>
        <taxon>Eukaryota</taxon>
        <taxon>Sar</taxon>
        <taxon>Stramenopiles</taxon>
        <taxon>Oomycota</taxon>
        <taxon>Peronosporomycetes</taxon>
        <taxon>Peronosporales</taxon>
        <taxon>Peronosporaceae</taxon>
        <taxon>Peronospora</taxon>
    </lineage>
</organism>
<dbReference type="AlphaFoldDB" id="A0AAV1UM05"/>
<dbReference type="Proteomes" id="UP001162060">
    <property type="component" value="Unassembled WGS sequence"/>
</dbReference>
<feature type="region of interest" description="Disordered" evidence="1">
    <location>
        <begin position="1"/>
        <end position="135"/>
    </location>
</feature>
<feature type="region of interest" description="Disordered" evidence="1">
    <location>
        <begin position="635"/>
        <end position="657"/>
    </location>
</feature>
<name>A0AAV1UM05_9STRA</name>
<dbReference type="EMBL" id="CAKLBY020000210">
    <property type="protein sequence ID" value="CAK7934440.1"/>
    <property type="molecule type" value="Genomic_DNA"/>
</dbReference>
<comment type="caution">
    <text evidence="2">The sequence shown here is derived from an EMBL/GenBank/DDBJ whole genome shotgun (WGS) entry which is preliminary data.</text>
</comment>
<reference evidence="2" key="1">
    <citation type="submission" date="2024-01" db="EMBL/GenBank/DDBJ databases">
        <authorList>
            <person name="Webb A."/>
        </authorList>
    </citation>
    <scope>NUCLEOTIDE SEQUENCE</scope>
    <source>
        <strain evidence="2">Pm1</strain>
    </source>
</reference>
<sequence length="863" mass="92784">MEDGRDRGARSRRPPRPLTGAFSGEQVGRGAEGPPNGAAADAATVVPPSDPHPDGERMDSVQASDGTILDSVRDVGMDPGVGDVSMSSLQSEPPLQQVGDGGTGIAPDNEDDDTPTAPRSPPRIFQDARPMMPSPSAWTGNTVDELRKAAGSQPSPYVNDANLRLYECARKRCRLRKDGFQRRMTPIEVETLEAWLGGHLQLAGAPLFLRETHVAAEREAFAVHQRSRLVHKLYARLPVGLFLPDLGARGKLFSLMLAAAVTPAAKTRVNSLIMELSRVECSSLSPIVALVFNDRPTRNSWAKADLRVGNCRIQLLVADDPATVDDKIGYTDITTSMLYQVHVLGKSSAFPSEIRSWVAAATSTPVLTVESHEADGAHFFGAHRWVVTFDSMECPKELDRKHRILVTTGDKSIEVVLMHPRKSTRKPCQRCLSVRHFRKDCAAVDPESTCASYTLSATASVTSYVSLTPHADGWIKATEILRQKVAPGLGDKLRRASMVEGAPKRQKTVIHKREVAARVEAKAAVTAELLAIRRSKLKAATNHFATITKAAAMAAAARAAAVQQFEGSCPVARTLKSCEVAPAAVPAAPGASSEEAMSTVVNENDSDARDMATADLPALFVVGEHAVSTVFEVPPSTAVDGQDRTEVDHSSGGPSPSSLAATMDIDELEASVPPSTASSNVYRTRCCTDGPDTTAINSHMASPLPPGLEAVLAAQDTDSILPIDSQDRVMAGPLPAIPRYESPSPDAVEAWNAVAAVQREADDHAATLASSRRHKARVMPAPRLGCPQPVASGVIVEVAKLLQPTSPCVRLTSEEVSERNRQKNRTASLSRRGGDGHRRHQYYQRMVKNFRSGLNNISLSWYH</sequence>
<evidence type="ECO:0000256" key="1">
    <source>
        <dbReference type="SAM" id="MobiDB-lite"/>
    </source>
</evidence>
<evidence type="ECO:0000313" key="2">
    <source>
        <dbReference type="EMBL" id="CAK7934440.1"/>
    </source>
</evidence>
<accession>A0AAV1UM05</accession>
<feature type="region of interest" description="Disordered" evidence="1">
    <location>
        <begin position="813"/>
        <end position="839"/>
    </location>
</feature>
<gene>
    <name evidence="2" type="ORF">PM001_LOCUS19590</name>
</gene>
<feature type="compositionally biased region" description="Polar residues" evidence="1">
    <location>
        <begin position="85"/>
        <end position="94"/>
    </location>
</feature>
<protein>
    <submittedName>
        <fullName evidence="2">Uncharacterized protein</fullName>
    </submittedName>
</protein>
<evidence type="ECO:0000313" key="3">
    <source>
        <dbReference type="Proteomes" id="UP001162060"/>
    </source>
</evidence>